<dbReference type="InterPro" id="IPR006279">
    <property type="entry name" value="SoxD"/>
</dbReference>
<dbReference type="STRING" id="983920.Y88_0493"/>
<dbReference type="Gene3D" id="3.30.2270.10">
    <property type="entry name" value="Folate-binding superfamily"/>
    <property type="match status" value="1"/>
</dbReference>
<accession>F1ZAF4</accession>
<keyword evidence="2" id="KW-1185">Reference proteome</keyword>
<sequence>MMLIPCPHCGPRVQEEFAYERTLDSVVRLDDGPVTAMSRLYTRANPRGEEIEIWSHVHGCGQWLRLRRDRVTHAISDVEAI</sequence>
<reference evidence="1 2" key="1">
    <citation type="journal article" date="2012" name="J. Bacteriol.">
        <title>Draft Genome Sequence of Novosphingobium nitrogenifigens Y88T.</title>
        <authorList>
            <person name="Strabala T.J."/>
            <person name="Macdonald L."/>
            <person name="Liu V."/>
            <person name="Smit A.M."/>
        </authorList>
    </citation>
    <scope>NUCLEOTIDE SEQUENCE [LARGE SCALE GENOMIC DNA]</scope>
    <source>
        <strain evidence="1 2">DSM 19370</strain>
    </source>
</reference>
<evidence type="ECO:0000313" key="1">
    <source>
        <dbReference type="EMBL" id="EGD58438.1"/>
    </source>
</evidence>
<dbReference type="Pfam" id="PF04267">
    <property type="entry name" value="SoxD"/>
    <property type="match status" value="1"/>
</dbReference>
<dbReference type="eggNOG" id="COG4311">
    <property type="taxonomic scope" value="Bacteria"/>
</dbReference>
<dbReference type="GO" id="GO:0008115">
    <property type="term" value="F:sarcosine oxidase activity"/>
    <property type="evidence" value="ECO:0007669"/>
    <property type="project" value="InterPro"/>
</dbReference>
<proteinExistence type="predicted"/>
<protein>
    <submittedName>
        <fullName evidence="1">Sarcosine oxidase delta subunit</fullName>
    </submittedName>
</protein>
<dbReference type="AlphaFoldDB" id="F1ZAF4"/>
<dbReference type="OrthoDB" id="7159274at2"/>
<dbReference type="HOGENOM" id="CLU_156359_1_1_5"/>
<dbReference type="GO" id="GO:0046653">
    <property type="term" value="P:tetrahydrofolate metabolic process"/>
    <property type="evidence" value="ECO:0007669"/>
    <property type="project" value="InterPro"/>
</dbReference>
<comment type="caution">
    <text evidence="1">The sequence shown here is derived from an EMBL/GenBank/DDBJ whole genome shotgun (WGS) entry which is preliminary data.</text>
</comment>
<dbReference type="Proteomes" id="UP000004728">
    <property type="component" value="Unassembled WGS sequence"/>
</dbReference>
<name>F1ZAF4_9SPHN</name>
<dbReference type="InterPro" id="IPR038561">
    <property type="entry name" value="SoxD_sf"/>
</dbReference>
<dbReference type="EMBL" id="AEWJ01000041">
    <property type="protein sequence ID" value="EGD58438.1"/>
    <property type="molecule type" value="Genomic_DNA"/>
</dbReference>
<organism evidence="1 2">
    <name type="scientific">Novosphingobium nitrogenifigens DSM 19370</name>
    <dbReference type="NCBI Taxonomy" id="983920"/>
    <lineage>
        <taxon>Bacteria</taxon>
        <taxon>Pseudomonadati</taxon>
        <taxon>Pseudomonadota</taxon>
        <taxon>Alphaproteobacteria</taxon>
        <taxon>Sphingomonadales</taxon>
        <taxon>Sphingomonadaceae</taxon>
        <taxon>Novosphingobium</taxon>
    </lineage>
</organism>
<evidence type="ECO:0000313" key="2">
    <source>
        <dbReference type="Proteomes" id="UP000004728"/>
    </source>
</evidence>
<dbReference type="InParanoid" id="F1ZAF4"/>
<dbReference type="RefSeq" id="WP_008066796.1">
    <property type="nucleotide sequence ID" value="NZ_AQWK01000002.1"/>
</dbReference>
<gene>
    <name evidence="1" type="ORF">Y88_0493</name>
</gene>